<dbReference type="SUPFAM" id="SSF63411">
    <property type="entry name" value="LuxS/MPP-like metallohydrolase"/>
    <property type="match status" value="2"/>
</dbReference>
<protein>
    <recommendedName>
        <fullName evidence="2">Peptidase M16 C-terminal domain-containing protein</fullName>
    </recommendedName>
</protein>
<dbReference type="PANTHER" id="PTHR11851">
    <property type="entry name" value="METALLOPROTEASE"/>
    <property type="match status" value="1"/>
</dbReference>
<keyword evidence="4" id="KW-1185">Reference proteome</keyword>
<dbReference type="Proteomes" id="UP000175669">
    <property type="component" value="Unassembled WGS sequence"/>
</dbReference>
<dbReference type="InterPro" id="IPR050361">
    <property type="entry name" value="MPP/UQCRC_Complex"/>
</dbReference>
<gene>
    <name evidence="3" type="ORF">PHACT_06350</name>
</gene>
<dbReference type="EMBL" id="MASR01000001">
    <property type="protein sequence ID" value="OFE12802.1"/>
    <property type="molecule type" value="Genomic_DNA"/>
</dbReference>
<dbReference type="Pfam" id="PF05193">
    <property type="entry name" value="Peptidase_M16_C"/>
    <property type="match status" value="1"/>
</dbReference>
<feature type="signal peptide" evidence="1">
    <location>
        <begin position="1"/>
        <end position="23"/>
    </location>
</feature>
<dbReference type="GO" id="GO:0046872">
    <property type="term" value="F:metal ion binding"/>
    <property type="evidence" value="ECO:0007669"/>
    <property type="project" value="InterPro"/>
</dbReference>
<evidence type="ECO:0000256" key="1">
    <source>
        <dbReference type="SAM" id="SignalP"/>
    </source>
</evidence>
<dbReference type="RefSeq" id="WP_070116411.1">
    <property type="nucleotide sequence ID" value="NZ_MASR01000001.1"/>
</dbReference>
<dbReference type="AlphaFoldDB" id="A0A1E8CKH3"/>
<dbReference type="OrthoDB" id="9811314at2"/>
<sequence>MINRIRLWATAVCLVCFGGSATAQDRPWENFDYPTLNNFDMPSLEIFELDNGIRFYLVEDKELPLIDVNVMVQTGGILVPEQQVGLQSLTGTVMRSGGTREYPGNALNELLEDRAAVMETSIGFSSGSARFNVLADDFDDLLPVFIDLLRNPAFPEERLALAKTQQRSSIARRNDDQGGIAGREFQRLIYGQESPYSRRIEYATLDNISRDDLVAFHERSFVGRNMMIGVTGDFDMADMKARLSDAFSTIPAGDELTLTFPQVDYEFSEGVFLVDKPDVNQSYVLLGHIGGMRDNPDYAALQVMNRVLSGGFSSRLMQVVRSEMGLAYSVFGSYGSGVHFPGTFTAGVMTQSESTAEAIAAIVGQIERLQDEAISDEELARTKDQFLNTLVFQYTSIASVLRERMSNDYAGLPPDTFEQLVEEVSAVTVADVQRVAQQYLRPDALRILVVGNAAELGDQLEVFGDVTDVDISIPGN</sequence>
<dbReference type="PANTHER" id="PTHR11851:SF225">
    <property type="entry name" value="NON-PEPTIDASE HOMOLOG YMXG"/>
    <property type="match status" value="1"/>
</dbReference>
<reference evidence="4" key="1">
    <citation type="submission" date="2016-07" db="EMBL/GenBank/DDBJ databases">
        <authorList>
            <person name="Florea S."/>
            <person name="Webb J.S."/>
            <person name="Jaromczyk J."/>
            <person name="Schardl C.L."/>
        </authorList>
    </citation>
    <scope>NUCLEOTIDE SEQUENCE [LARGE SCALE GENOMIC DNA]</scope>
    <source>
        <strain evidence="4">KCTC 42131</strain>
    </source>
</reference>
<proteinExistence type="predicted"/>
<comment type="caution">
    <text evidence="3">The sequence shown here is derived from an EMBL/GenBank/DDBJ whole genome shotgun (WGS) entry which is preliminary data.</text>
</comment>
<evidence type="ECO:0000313" key="3">
    <source>
        <dbReference type="EMBL" id="OFE12802.1"/>
    </source>
</evidence>
<feature type="chain" id="PRO_5009212111" description="Peptidase M16 C-terminal domain-containing protein" evidence="1">
    <location>
        <begin position="24"/>
        <end position="476"/>
    </location>
</feature>
<organism evidence="3 4">
    <name type="scientific">Pseudohongiella acticola</name>
    <dbReference type="NCBI Taxonomy" id="1524254"/>
    <lineage>
        <taxon>Bacteria</taxon>
        <taxon>Pseudomonadati</taxon>
        <taxon>Pseudomonadota</taxon>
        <taxon>Gammaproteobacteria</taxon>
        <taxon>Pseudomonadales</taxon>
        <taxon>Pseudohongiellaceae</taxon>
        <taxon>Pseudohongiella</taxon>
    </lineage>
</organism>
<dbReference type="Gene3D" id="3.30.830.10">
    <property type="entry name" value="Metalloenzyme, LuxS/M16 peptidase-like"/>
    <property type="match status" value="2"/>
</dbReference>
<keyword evidence="1" id="KW-0732">Signal</keyword>
<evidence type="ECO:0000259" key="2">
    <source>
        <dbReference type="Pfam" id="PF05193"/>
    </source>
</evidence>
<dbReference type="InterPro" id="IPR007863">
    <property type="entry name" value="Peptidase_M16_C"/>
</dbReference>
<evidence type="ECO:0000313" key="4">
    <source>
        <dbReference type="Proteomes" id="UP000175669"/>
    </source>
</evidence>
<accession>A0A1E8CKH3</accession>
<dbReference type="InterPro" id="IPR011249">
    <property type="entry name" value="Metalloenz_LuxS/M16"/>
</dbReference>
<dbReference type="STRING" id="1524254.PHACT_06350"/>
<name>A0A1E8CKH3_9GAMM</name>
<feature type="domain" description="Peptidase M16 C-terminal" evidence="2">
    <location>
        <begin position="207"/>
        <end position="385"/>
    </location>
</feature>